<dbReference type="Pfam" id="PF00198">
    <property type="entry name" value="2-oxoacid_dh"/>
    <property type="match status" value="1"/>
</dbReference>
<keyword evidence="4 6" id="KW-0450">Lipoyl</keyword>
<evidence type="ECO:0000259" key="8">
    <source>
        <dbReference type="PROSITE" id="PS50968"/>
    </source>
</evidence>
<sequence>MAFSVQMPALGESVTEGTVTRWLKQEGDRVEVDEPLLEVSTDKVDTEIPSPAAGVLQKIVAQEDETVEVGAELAVIGDGSGSDSGSSDSTSGGGTAPAEEAQPEPQSEPEPEPARTDSGSGSSGSGSSGSGSGSGPAEGTPVTMPALGESVTEGTVTRWLKAVGDSVEVDEPLLEVSTDKVDTEIPSPVAGTLLEITAGEDETVEVGGQLAVVGSGSPAPEAEQPKAEEPKAELKAEPKQEAAQPAPAEAPAQAEAAPSGDESSNGAPYVTPLVRKLASENGIDLNALKGTGVGGRIRKQDVLAAVEAKKAPAPAPAAPAAPAASAPAQRTATPAADTSGKRGTVQKLPRLRQIVAQRTRESLQVSAQLTQVFEVDVTKIARLRNRAKVAFEQREGTKLTFLPFFAKAAVEALKQHPVLNASIDEEKKEIVYHGAEHLGIAIDTERGLLNAVIANAGDLNLAGLSHKIGDLASRARANKLTPDELTGGTFSLTNLGSNGALFDTPIIQQPQVGILGVGVVKKRPVVITDESGDDTIAIRSMAYLALTYDHRLVDGADAGRFLTTVKNRLEEGSFEADLGL</sequence>
<evidence type="ECO:0000256" key="2">
    <source>
        <dbReference type="ARBA" id="ARBA00007317"/>
    </source>
</evidence>
<comment type="cofactor">
    <cofactor evidence="1 6">
        <name>(R)-lipoate</name>
        <dbReference type="ChEBI" id="CHEBI:83088"/>
    </cofactor>
</comment>
<dbReference type="PANTHER" id="PTHR43178">
    <property type="entry name" value="DIHYDROLIPOAMIDE ACETYLTRANSFERASE COMPONENT OF PYRUVATE DEHYDROGENASE COMPLEX"/>
    <property type="match status" value="1"/>
</dbReference>
<evidence type="ECO:0000256" key="4">
    <source>
        <dbReference type="ARBA" id="ARBA00022823"/>
    </source>
</evidence>
<feature type="compositionally biased region" description="Low complexity" evidence="7">
    <location>
        <begin position="241"/>
        <end position="258"/>
    </location>
</feature>
<dbReference type="PANTHER" id="PTHR43178:SF5">
    <property type="entry name" value="LIPOAMIDE ACYLTRANSFERASE COMPONENT OF BRANCHED-CHAIN ALPHA-KETO ACID DEHYDROGENASE COMPLEX, MITOCHONDRIAL"/>
    <property type="match status" value="1"/>
</dbReference>
<feature type="compositionally biased region" description="Low complexity" evidence="7">
    <location>
        <begin position="320"/>
        <end position="336"/>
    </location>
</feature>
<dbReference type="Pfam" id="PF02817">
    <property type="entry name" value="E3_binding"/>
    <property type="match status" value="1"/>
</dbReference>
<dbReference type="EC" id="2.3.1.-" evidence="6"/>
<feature type="domain" description="Lipoyl-binding" evidence="8">
    <location>
        <begin position="139"/>
        <end position="214"/>
    </location>
</feature>
<name>A0ABU0X101_9PSEU</name>
<organism evidence="10 11">
    <name type="scientific">Saccharothrix yanglingensis</name>
    <dbReference type="NCBI Taxonomy" id="659496"/>
    <lineage>
        <taxon>Bacteria</taxon>
        <taxon>Bacillati</taxon>
        <taxon>Actinomycetota</taxon>
        <taxon>Actinomycetes</taxon>
        <taxon>Pseudonocardiales</taxon>
        <taxon>Pseudonocardiaceae</taxon>
        <taxon>Saccharothrix</taxon>
    </lineage>
</organism>
<dbReference type="SUPFAM" id="SSF52777">
    <property type="entry name" value="CoA-dependent acyltransferases"/>
    <property type="match status" value="1"/>
</dbReference>
<evidence type="ECO:0000313" key="10">
    <source>
        <dbReference type="EMBL" id="MDQ2585808.1"/>
    </source>
</evidence>
<dbReference type="CDD" id="cd06849">
    <property type="entry name" value="lipoyl_domain"/>
    <property type="match status" value="2"/>
</dbReference>
<proteinExistence type="inferred from homology"/>
<dbReference type="Gene3D" id="4.10.320.10">
    <property type="entry name" value="E3-binding domain"/>
    <property type="match status" value="1"/>
</dbReference>
<comment type="similarity">
    <text evidence="2 6">Belongs to the 2-oxoacid dehydrogenase family.</text>
</comment>
<evidence type="ECO:0000259" key="9">
    <source>
        <dbReference type="PROSITE" id="PS51826"/>
    </source>
</evidence>
<feature type="compositionally biased region" description="Gly residues" evidence="7">
    <location>
        <begin position="121"/>
        <end position="136"/>
    </location>
</feature>
<dbReference type="InterPro" id="IPR000089">
    <property type="entry name" value="Biotin_lipoyl"/>
</dbReference>
<evidence type="ECO:0000256" key="7">
    <source>
        <dbReference type="SAM" id="MobiDB-lite"/>
    </source>
</evidence>
<feature type="compositionally biased region" description="Basic and acidic residues" evidence="7">
    <location>
        <begin position="223"/>
        <end position="240"/>
    </location>
</feature>
<dbReference type="InterPro" id="IPR004167">
    <property type="entry name" value="PSBD"/>
</dbReference>
<comment type="caution">
    <text evidence="10">The sequence shown here is derived from an EMBL/GenBank/DDBJ whole genome shotgun (WGS) entry which is preliminary data.</text>
</comment>
<gene>
    <name evidence="10" type="primary">sucB</name>
    <name evidence="10" type="ORF">CKY47_17805</name>
</gene>
<evidence type="ECO:0000313" key="11">
    <source>
        <dbReference type="Proteomes" id="UP001225605"/>
    </source>
</evidence>
<dbReference type="PROSITE" id="PS51826">
    <property type="entry name" value="PSBD"/>
    <property type="match status" value="1"/>
</dbReference>
<protein>
    <recommendedName>
        <fullName evidence="6">Dihydrolipoamide acetyltransferase component of pyruvate dehydrogenase complex</fullName>
        <ecNumber evidence="6">2.3.1.-</ecNumber>
    </recommendedName>
</protein>
<accession>A0ABU0X101</accession>
<dbReference type="InterPro" id="IPR003016">
    <property type="entry name" value="2-oxoA_DH_lipoyl-BS"/>
</dbReference>
<reference evidence="10 11" key="1">
    <citation type="submission" date="2017-06" db="EMBL/GenBank/DDBJ databases">
        <title>Cultured bacterium strain Saccharothrix yanglingensis Hhs.015.</title>
        <authorList>
            <person name="Xia Y."/>
        </authorList>
    </citation>
    <scope>NUCLEOTIDE SEQUENCE [LARGE SCALE GENOMIC DNA]</scope>
    <source>
        <strain evidence="10 11">Hhs.015</strain>
    </source>
</reference>
<feature type="compositionally biased region" description="Low complexity" evidence="7">
    <location>
        <begin position="81"/>
        <end position="105"/>
    </location>
</feature>
<keyword evidence="11" id="KW-1185">Reference proteome</keyword>
<keyword evidence="5 6" id="KW-0012">Acyltransferase</keyword>
<dbReference type="InterPro" id="IPR023213">
    <property type="entry name" value="CAT-like_dom_sf"/>
</dbReference>
<dbReference type="NCBIfam" id="TIGR02927">
    <property type="entry name" value="SucB_Actino"/>
    <property type="match status" value="1"/>
</dbReference>
<dbReference type="SUPFAM" id="SSF51230">
    <property type="entry name" value="Single hybrid motif"/>
    <property type="match status" value="2"/>
</dbReference>
<dbReference type="Pfam" id="PF00364">
    <property type="entry name" value="Biotin_lipoyl"/>
    <property type="match status" value="2"/>
</dbReference>
<feature type="region of interest" description="Disordered" evidence="7">
    <location>
        <begin position="70"/>
        <end position="151"/>
    </location>
</feature>
<evidence type="ECO:0000256" key="1">
    <source>
        <dbReference type="ARBA" id="ARBA00001938"/>
    </source>
</evidence>
<keyword evidence="3 6" id="KW-0808">Transferase</keyword>
<dbReference type="InterPro" id="IPR011053">
    <property type="entry name" value="Single_hybrid_motif"/>
</dbReference>
<feature type="domain" description="Lipoyl-binding" evidence="8">
    <location>
        <begin position="2"/>
        <end position="77"/>
    </location>
</feature>
<dbReference type="InterPro" id="IPR050743">
    <property type="entry name" value="2-oxoacid_DH_E2_comp"/>
</dbReference>
<dbReference type="EMBL" id="NSDM01000007">
    <property type="protein sequence ID" value="MDQ2585808.1"/>
    <property type="molecule type" value="Genomic_DNA"/>
</dbReference>
<dbReference type="InterPro" id="IPR014276">
    <property type="entry name" value="2-oxoglutarate_DH_E2"/>
</dbReference>
<dbReference type="PROSITE" id="PS50968">
    <property type="entry name" value="BIOTINYL_LIPOYL"/>
    <property type="match status" value="2"/>
</dbReference>
<feature type="region of interest" description="Disordered" evidence="7">
    <location>
        <begin position="314"/>
        <end position="344"/>
    </location>
</feature>
<evidence type="ECO:0000256" key="3">
    <source>
        <dbReference type="ARBA" id="ARBA00022679"/>
    </source>
</evidence>
<dbReference type="Gene3D" id="3.30.559.10">
    <property type="entry name" value="Chloramphenicol acetyltransferase-like domain"/>
    <property type="match status" value="1"/>
</dbReference>
<dbReference type="Proteomes" id="UP001225605">
    <property type="component" value="Unassembled WGS sequence"/>
</dbReference>
<dbReference type="PROSITE" id="PS00189">
    <property type="entry name" value="LIPOYL"/>
    <property type="match status" value="2"/>
</dbReference>
<feature type="region of interest" description="Disordered" evidence="7">
    <location>
        <begin position="212"/>
        <end position="269"/>
    </location>
</feature>
<evidence type="ECO:0000256" key="6">
    <source>
        <dbReference type="RuleBase" id="RU003423"/>
    </source>
</evidence>
<dbReference type="InterPro" id="IPR036625">
    <property type="entry name" value="E3-bd_dom_sf"/>
</dbReference>
<feature type="domain" description="Peripheral subunit-binding (PSBD)" evidence="9">
    <location>
        <begin position="269"/>
        <end position="306"/>
    </location>
</feature>
<dbReference type="InterPro" id="IPR001078">
    <property type="entry name" value="2-oxoacid_DH_actylTfrase"/>
</dbReference>
<dbReference type="SUPFAM" id="SSF47005">
    <property type="entry name" value="Peripheral subunit-binding domain of 2-oxo acid dehydrogenase complex"/>
    <property type="match status" value="1"/>
</dbReference>
<dbReference type="Gene3D" id="2.40.50.100">
    <property type="match status" value="2"/>
</dbReference>
<dbReference type="RefSeq" id="WP_306747010.1">
    <property type="nucleotide sequence ID" value="NZ_NSDM01000007.1"/>
</dbReference>
<evidence type="ECO:0000256" key="5">
    <source>
        <dbReference type="ARBA" id="ARBA00023315"/>
    </source>
</evidence>